<dbReference type="InterPro" id="IPR025841">
    <property type="entry name" value="CP_ATPgrasp_2"/>
</dbReference>
<dbReference type="SUPFAM" id="SSF56059">
    <property type="entry name" value="Glutathione synthetase ATP-binding domain-like"/>
    <property type="match status" value="1"/>
</dbReference>
<gene>
    <name evidence="3" type="ORF">SIID45300_01650</name>
</gene>
<evidence type="ECO:0000313" key="4">
    <source>
        <dbReference type="Proteomes" id="UP001628193"/>
    </source>
</evidence>
<evidence type="ECO:0000313" key="3">
    <source>
        <dbReference type="EMBL" id="GAB0057326.1"/>
    </source>
</evidence>
<dbReference type="Proteomes" id="UP001628193">
    <property type="component" value="Unassembled WGS sequence"/>
</dbReference>
<keyword evidence="4" id="KW-1185">Reference proteome</keyword>
<name>A0ABQ0C8X1_9PROT</name>
<comment type="caution">
    <text evidence="3">The sequence shown here is derived from an EMBL/GenBank/DDBJ whole genome shotgun (WGS) entry which is preliminary data.</text>
</comment>
<dbReference type="Pfam" id="PF04168">
    <property type="entry name" value="Alpha-E"/>
    <property type="match status" value="1"/>
</dbReference>
<reference evidence="3 4" key="2">
    <citation type="submission" date="2024-09" db="EMBL/GenBank/DDBJ databases">
        <title>Draft genome sequence of Candidatus Magnetaquicoccaceae bacterium FCR-1.</title>
        <authorList>
            <person name="Shimoshige H."/>
            <person name="Shimamura S."/>
            <person name="Taoka A."/>
            <person name="Kobayashi H."/>
            <person name="Maekawa T."/>
        </authorList>
    </citation>
    <scope>NUCLEOTIDE SEQUENCE [LARGE SCALE GENOMIC DNA]</scope>
    <source>
        <strain evidence="3 4">FCR-1</strain>
    </source>
</reference>
<dbReference type="PANTHER" id="PTHR34595:SF2">
    <property type="entry name" value="BLR2978 PROTEIN"/>
    <property type="match status" value="1"/>
</dbReference>
<proteinExistence type="predicted"/>
<evidence type="ECO:0000259" key="2">
    <source>
        <dbReference type="Pfam" id="PF14403"/>
    </source>
</evidence>
<protein>
    <recommendedName>
        <fullName evidence="5">DUF403 domain-containing protein</fullName>
    </recommendedName>
</protein>
<organism evidence="3 4">
    <name type="scientific">Candidatus Magnetaquiglobus chichijimensis</name>
    <dbReference type="NCBI Taxonomy" id="3141448"/>
    <lineage>
        <taxon>Bacteria</taxon>
        <taxon>Pseudomonadati</taxon>
        <taxon>Pseudomonadota</taxon>
        <taxon>Magnetococcia</taxon>
        <taxon>Magnetococcales</taxon>
        <taxon>Candidatus Magnetaquicoccaceae</taxon>
        <taxon>Candidatus Magnetaquiglobus</taxon>
    </lineage>
</organism>
<dbReference type="Pfam" id="PF14403">
    <property type="entry name" value="CP_ATPgrasp_2"/>
    <property type="match status" value="1"/>
</dbReference>
<evidence type="ECO:0008006" key="5">
    <source>
        <dbReference type="Google" id="ProtNLM"/>
    </source>
</evidence>
<evidence type="ECO:0000259" key="1">
    <source>
        <dbReference type="Pfam" id="PF04168"/>
    </source>
</evidence>
<dbReference type="EMBL" id="BAAFGK010000004">
    <property type="protein sequence ID" value="GAB0057326.1"/>
    <property type="molecule type" value="Genomic_DNA"/>
</dbReference>
<accession>A0ABQ0C8X1</accession>
<dbReference type="RefSeq" id="WP_420905024.1">
    <property type="nucleotide sequence ID" value="NZ_BAAFGK010000004.1"/>
</dbReference>
<dbReference type="PANTHER" id="PTHR34595">
    <property type="entry name" value="BLR5612 PROTEIN"/>
    <property type="match status" value="1"/>
</dbReference>
<sequence length="847" mass="94332">MENSRPNPSPVTSRLREYRPPIGYDEAVGPDGLLRPGWHPLFEHLDEQGIQRVEALRQQARQLLLENGITYNLFQNETEGARSWDLDLLPLILVEEEWLKLERGLKQRHRVLELLLEDLYGHQGVIRAGVVPGPLIFGASGYLRACHGLPRPKGSPLPWWAADLTRDPSGNFLVIGDHLHSPTGNGYALENRQILFRLLRQPLNENHVRLLLPFFTALRNHLNDASPLPKEDPRTVLLTPGPEDKLYFEHAFLANYLGLTLVQGEDLTVRNGRVHLKTLDGLHPVDVVLRMLQDRLCDPLELDETSFLGVAGLIQAIAGQKVAVLNHPGAAILENPSLLAYYPEICHHFLGEESLLPVLPTWWCGDPDSLAQVLADPEPLLIRAIAQPGQPARTLTPDPNCPVRQALLARPQEFIAQVPVRPSTLPVLTPEGFRPGHLVLRTFSTAGLSDTEVMPGGLARVIFDPGPVNTLNGHADITKDVWVLSPDPVARSNRLPLDRLSEPSFFTGEISSRMAENLFWMGRYAERSENVPRLLRVLLLLPRPEGDEVRETGERAALRVLYRALTTITATEPGFIGEGAEERLLDPEEELLALIRAPERLGSVSSSIQSLILAAHRVRERLSNDTWRVIIQVRGLRQRLAGEKSSADMVGEMERLITTLAALAGLGQENMTRGLGWRFLELGRRLERAIFVVSLLHATLIEALPPEGERLLLEALLNVGDSSITYRRRYRTHMAIKPFLELILLDEANPRGLASQLALIEEHVLALPRHAAMPGHRTATGRIVLEAFNALRLSDPDLLALVGDEGKRSNLIDLLDRLKNLLPLLSVELANAFFQHSSSHALRGVSR</sequence>
<dbReference type="Gene3D" id="3.40.50.11290">
    <property type="match status" value="1"/>
</dbReference>
<feature type="domain" description="DUF403" evidence="1">
    <location>
        <begin position="511"/>
        <end position="834"/>
    </location>
</feature>
<dbReference type="InterPro" id="IPR051680">
    <property type="entry name" value="ATP-dep_Glu-Cys_Ligase-2"/>
</dbReference>
<feature type="domain" description="Circularly permuted ATP-grasp type 2" evidence="2">
    <location>
        <begin position="90"/>
        <end position="461"/>
    </location>
</feature>
<reference evidence="3 4" key="1">
    <citation type="submission" date="2024-05" db="EMBL/GenBank/DDBJ databases">
        <authorList>
            <consortium name="Candidatus Magnetaquicoccaceae bacterium FCR-1 genome sequencing consortium"/>
            <person name="Shimoshige H."/>
            <person name="Shimamura S."/>
            <person name="Taoka A."/>
            <person name="Kobayashi H."/>
            <person name="Maekawa T."/>
        </authorList>
    </citation>
    <scope>NUCLEOTIDE SEQUENCE [LARGE SCALE GENOMIC DNA]</scope>
    <source>
        <strain evidence="3 4">FCR-1</strain>
    </source>
</reference>
<dbReference type="InterPro" id="IPR007296">
    <property type="entry name" value="DUF403"/>
</dbReference>